<dbReference type="FunFam" id="2.60.40.10:FF:000466">
    <property type="entry name" value="Uncharacterized protein, isoform H"/>
    <property type="match status" value="1"/>
</dbReference>
<keyword evidence="2" id="KW-0677">Repeat</keyword>
<feature type="domain" description="Ig-like" evidence="5">
    <location>
        <begin position="16"/>
        <end position="119"/>
    </location>
</feature>
<evidence type="ECO:0000256" key="1">
    <source>
        <dbReference type="ARBA" id="ARBA00006692"/>
    </source>
</evidence>
<dbReference type="Gene3D" id="3.30.200.20">
    <property type="entry name" value="Phosphorylase Kinase, domain 1"/>
    <property type="match status" value="1"/>
</dbReference>
<dbReference type="FunFam" id="2.60.40.10:FF:000107">
    <property type="entry name" value="Myosin, light chain kinase a"/>
    <property type="match status" value="1"/>
</dbReference>
<dbReference type="InterPro" id="IPR007110">
    <property type="entry name" value="Ig-like_dom"/>
</dbReference>
<evidence type="ECO:0000259" key="6">
    <source>
        <dbReference type="PROSITE" id="PS50853"/>
    </source>
</evidence>
<dbReference type="PROSITE" id="PS50853">
    <property type="entry name" value="FN3"/>
    <property type="match status" value="1"/>
</dbReference>
<evidence type="ECO:0000256" key="3">
    <source>
        <dbReference type="ARBA" id="ARBA00023319"/>
    </source>
</evidence>
<dbReference type="InterPro" id="IPR013098">
    <property type="entry name" value="Ig_I-set"/>
</dbReference>
<dbReference type="SMART" id="SM00409">
    <property type="entry name" value="IG"/>
    <property type="match status" value="3"/>
</dbReference>
<keyword evidence="3" id="KW-0393">Immunoglobulin domain</keyword>
<dbReference type="AlphaFoldDB" id="A0A4C1SE96"/>
<protein>
    <submittedName>
        <fullName evidence="7">Twitchin</fullName>
    </submittedName>
</protein>
<dbReference type="Gene3D" id="1.10.510.10">
    <property type="entry name" value="Transferase(Phosphotransferase) domain 1"/>
    <property type="match status" value="1"/>
</dbReference>
<comment type="similarity">
    <text evidence="1">Belongs to the protein kinase superfamily. CAMK Ser/Thr protein kinase family.</text>
</comment>
<dbReference type="PROSITE" id="PS50011">
    <property type="entry name" value="PROTEIN_KINASE_DOM"/>
    <property type="match status" value="1"/>
</dbReference>
<organism evidence="7 8">
    <name type="scientific">Eumeta variegata</name>
    <name type="common">Bagworm moth</name>
    <name type="synonym">Eumeta japonica</name>
    <dbReference type="NCBI Taxonomy" id="151549"/>
    <lineage>
        <taxon>Eukaryota</taxon>
        <taxon>Metazoa</taxon>
        <taxon>Ecdysozoa</taxon>
        <taxon>Arthropoda</taxon>
        <taxon>Hexapoda</taxon>
        <taxon>Insecta</taxon>
        <taxon>Pterygota</taxon>
        <taxon>Neoptera</taxon>
        <taxon>Endopterygota</taxon>
        <taxon>Lepidoptera</taxon>
        <taxon>Glossata</taxon>
        <taxon>Ditrysia</taxon>
        <taxon>Tineoidea</taxon>
        <taxon>Psychidae</taxon>
        <taxon>Oiketicinae</taxon>
        <taxon>Eumeta</taxon>
    </lineage>
</organism>
<dbReference type="SMART" id="SM00220">
    <property type="entry name" value="S_TKc"/>
    <property type="match status" value="1"/>
</dbReference>
<dbReference type="SMART" id="SM00060">
    <property type="entry name" value="FN3"/>
    <property type="match status" value="1"/>
</dbReference>
<dbReference type="InterPro" id="IPR036179">
    <property type="entry name" value="Ig-like_dom_sf"/>
</dbReference>
<sequence length="813" mass="93436">MSSIYSTIQSTAPTPPEIVKPLKNANCIQYHNAKFQCTITGWPKPTITWYKVQPQNVFIIYANVAQAQGEITNGPRHRIWSEGDNHFLTVMDVFGEDADEYVCRAVNKAGVKSTRAELLIMTAPKLNVPPRFRDTAYFDKGENVVIKIPFTGHPVPKITWVREGETIESGLHYHVERKERHAILTIRDASKLDSGPYRITAENELGQDTAIINIEISDRPDPPRFPVVDNIGVDSLALSWKAPVWDGGSDITNYMVEKREHPMSSWIRVGNTRFTTMAITGLVPGKQYEFRVYAENIYGRSDPSEPSTLVSTKTVIKKEFKKKEYPVDETGKRIRTNADHGPIKDYDSYVFDIYSKYVPQPVDISTQSVYDKYDILEEIGDFMTVSSKRKRQRRGTGAFGVVHRCRERATGNYFAAKFIPVSGAMEKELIKKEIDIMNQLHHRKLINLHDAFEDDDEMVLIFEFLSGGELFERITEPGYSMSEAEAAHYMRQICEGVRHMHEQNIIHLDLKPENVMCQTKTGTDVKIIDFGLATKLDPNEVVKISTGTAEFAAPEIVEREPVGFYTDMWAVGVLSYVLLSGLSPFAGNNDIETLKNVKACDWEFDEEAFQHVSDDAKDFIKRLLVKSKEKRMTAHECLLHPWLAGDASAARTATIEARRYEAMRDRLRRQYQDWSAYALPIGRLSEYSSLRKLLIEKWKIYDGQFDRRQAAPRFVIKPQSAFCYEGQSVKLYCRVIAVATPTVTWSRNNQELRQSVKFMKRYAGDDYYFIINRAKLEDRGEYIIRAENHYGFREEVVFLNVQRKRYISFERSY</sequence>
<dbReference type="FunFam" id="3.30.200.20:FF:000249">
    <property type="entry name" value="twitchin isoform X2"/>
    <property type="match status" value="1"/>
</dbReference>
<dbReference type="FunFam" id="2.60.40.10:FF:000460">
    <property type="entry name" value="Bent, isoform J"/>
    <property type="match status" value="1"/>
</dbReference>
<dbReference type="SMART" id="SM00408">
    <property type="entry name" value="IGc2"/>
    <property type="match status" value="3"/>
</dbReference>
<dbReference type="SUPFAM" id="SSF49265">
    <property type="entry name" value="Fibronectin type III"/>
    <property type="match status" value="1"/>
</dbReference>
<feature type="domain" description="Protein kinase" evidence="4">
    <location>
        <begin position="388"/>
        <end position="643"/>
    </location>
</feature>
<dbReference type="InterPro" id="IPR003961">
    <property type="entry name" value="FN3_dom"/>
</dbReference>
<dbReference type="Pfam" id="PF07679">
    <property type="entry name" value="I-set"/>
    <property type="match status" value="3"/>
</dbReference>
<dbReference type="GO" id="GO:0009653">
    <property type="term" value="P:anatomical structure morphogenesis"/>
    <property type="evidence" value="ECO:0007669"/>
    <property type="project" value="UniProtKB-ARBA"/>
</dbReference>
<dbReference type="Gene3D" id="2.60.40.10">
    <property type="entry name" value="Immunoglobulins"/>
    <property type="match status" value="4"/>
</dbReference>
<evidence type="ECO:0000256" key="2">
    <source>
        <dbReference type="ARBA" id="ARBA00022737"/>
    </source>
</evidence>
<evidence type="ECO:0000313" key="7">
    <source>
        <dbReference type="EMBL" id="GBP00364.1"/>
    </source>
</evidence>
<gene>
    <name evidence="7" type="primary">unc-22</name>
    <name evidence="7" type="ORF">EVAR_935_1</name>
</gene>
<dbReference type="SUPFAM" id="SSF56112">
    <property type="entry name" value="Protein kinase-like (PK-like)"/>
    <property type="match status" value="1"/>
</dbReference>
<dbReference type="Pfam" id="PF00041">
    <property type="entry name" value="fn3"/>
    <property type="match status" value="1"/>
</dbReference>
<dbReference type="FunFam" id="1.10.510.10:FF:000321">
    <property type="entry name" value="Bent, isoform C"/>
    <property type="match status" value="1"/>
</dbReference>
<dbReference type="SUPFAM" id="SSF48726">
    <property type="entry name" value="Immunoglobulin"/>
    <property type="match status" value="3"/>
</dbReference>
<dbReference type="InterPro" id="IPR008271">
    <property type="entry name" value="Ser/Thr_kinase_AS"/>
</dbReference>
<comment type="caution">
    <text evidence="7">The sequence shown here is derived from an EMBL/GenBank/DDBJ whole genome shotgun (WGS) entry which is preliminary data.</text>
</comment>
<dbReference type="EMBL" id="BGZK01000005">
    <property type="protein sequence ID" value="GBP00364.1"/>
    <property type="molecule type" value="Genomic_DNA"/>
</dbReference>
<dbReference type="GO" id="GO:0005524">
    <property type="term" value="F:ATP binding"/>
    <property type="evidence" value="ECO:0007669"/>
    <property type="project" value="InterPro"/>
</dbReference>
<dbReference type="FunFam" id="2.60.40.10:FF:000559">
    <property type="entry name" value="Uncharacterized protein, isoform J"/>
    <property type="match status" value="1"/>
</dbReference>
<feature type="domain" description="Ig-like" evidence="5">
    <location>
        <begin position="712"/>
        <end position="800"/>
    </location>
</feature>
<dbReference type="InterPro" id="IPR036116">
    <property type="entry name" value="FN3_sf"/>
</dbReference>
<dbReference type="PRINTS" id="PR00014">
    <property type="entry name" value="FNTYPEIII"/>
</dbReference>
<dbReference type="CDD" id="cd00063">
    <property type="entry name" value="FN3"/>
    <property type="match status" value="1"/>
</dbReference>
<reference evidence="7 8" key="1">
    <citation type="journal article" date="2019" name="Commun. Biol.">
        <title>The bagworm genome reveals a unique fibroin gene that provides high tensile strength.</title>
        <authorList>
            <person name="Kono N."/>
            <person name="Nakamura H."/>
            <person name="Ohtoshi R."/>
            <person name="Tomita M."/>
            <person name="Numata K."/>
            <person name="Arakawa K."/>
        </authorList>
    </citation>
    <scope>NUCLEOTIDE SEQUENCE [LARGE SCALE GENOMIC DNA]</scope>
</reference>
<dbReference type="Proteomes" id="UP000299102">
    <property type="component" value="Unassembled WGS sequence"/>
</dbReference>
<dbReference type="GO" id="GO:0030154">
    <property type="term" value="P:cell differentiation"/>
    <property type="evidence" value="ECO:0007669"/>
    <property type="project" value="UniProtKB-ARBA"/>
</dbReference>
<dbReference type="PANTHER" id="PTHR47633:SF7">
    <property type="entry name" value="TITIN HOMOLOG"/>
    <property type="match status" value="1"/>
</dbReference>
<feature type="domain" description="Fibronectin type-III" evidence="6">
    <location>
        <begin position="222"/>
        <end position="315"/>
    </location>
</feature>
<dbReference type="InterPro" id="IPR003598">
    <property type="entry name" value="Ig_sub2"/>
</dbReference>
<dbReference type="InterPro" id="IPR003599">
    <property type="entry name" value="Ig_sub"/>
</dbReference>
<evidence type="ECO:0000259" key="5">
    <source>
        <dbReference type="PROSITE" id="PS50835"/>
    </source>
</evidence>
<dbReference type="InterPro" id="IPR011009">
    <property type="entry name" value="Kinase-like_dom_sf"/>
</dbReference>
<dbReference type="STRING" id="151549.A0A4C1SE96"/>
<evidence type="ECO:0000313" key="8">
    <source>
        <dbReference type="Proteomes" id="UP000299102"/>
    </source>
</evidence>
<dbReference type="PANTHER" id="PTHR47633">
    <property type="entry name" value="IMMUNOGLOBULIN"/>
    <property type="match status" value="1"/>
</dbReference>
<accession>A0A4C1SE96</accession>
<dbReference type="Pfam" id="PF00069">
    <property type="entry name" value="Pkinase"/>
    <property type="match status" value="1"/>
</dbReference>
<dbReference type="PROSITE" id="PS50835">
    <property type="entry name" value="IG_LIKE"/>
    <property type="match status" value="3"/>
</dbReference>
<dbReference type="InterPro" id="IPR013783">
    <property type="entry name" value="Ig-like_fold"/>
</dbReference>
<name>A0A4C1SE96_EUMVA</name>
<keyword evidence="8" id="KW-1185">Reference proteome</keyword>
<dbReference type="GO" id="GO:0004672">
    <property type="term" value="F:protein kinase activity"/>
    <property type="evidence" value="ECO:0007669"/>
    <property type="project" value="InterPro"/>
</dbReference>
<evidence type="ECO:0000259" key="4">
    <source>
        <dbReference type="PROSITE" id="PS50011"/>
    </source>
</evidence>
<dbReference type="InterPro" id="IPR000719">
    <property type="entry name" value="Prot_kinase_dom"/>
</dbReference>
<proteinExistence type="inferred from homology"/>
<feature type="domain" description="Ig-like" evidence="5">
    <location>
        <begin position="124"/>
        <end position="217"/>
    </location>
</feature>
<dbReference type="OrthoDB" id="504170at2759"/>
<dbReference type="PROSITE" id="PS00108">
    <property type="entry name" value="PROTEIN_KINASE_ST"/>
    <property type="match status" value="1"/>
</dbReference>